<dbReference type="Proteomes" id="UP000286806">
    <property type="component" value="Unassembled WGS sequence"/>
</dbReference>
<dbReference type="RefSeq" id="WP_124705730.1">
    <property type="nucleotide sequence ID" value="NZ_BGOW01000030.1"/>
</dbReference>
<evidence type="ECO:0000313" key="2">
    <source>
        <dbReference type="EMBL" id="GCB01969.1"/>
    </source>
</evidence>
<dbReference type="AlphaFoldDB" id="A0A401JZA4"/>
<evidence type="ECO:0000256" key="1">
    <source>
        <dbReference type="SAM" id="MobiDB-lite"/>
    </source>
</evidence>
<dbReference type="OrthoDB" id="9795505at2"/>
<protein>
    <submittedName>
        <fullName evidence="2">Uncharacterized protein</fullName>
    </submittedName>
</protein>
<keyword evidence="3" id="KW-1185">Reference proteome</keyword>
<accession>A0A401JZA4</accession>
<comment type="caution">
    <text evidence="2">The sequence shown here is derived from an EMBL/GenBank/DDBJ whole genome shotgun (WGS) entry which is preliminary data.</text>
</comment>
<gene>
    <name evidence="2" type="ORF">SFMTTN_2784</name>
</gene>
<sequence length="214" mass="25098">MNNRIRQILNQISALEDELQTAVEQQQERLHYRFEDKRISFEHAVSETHRKARMGIFRWFLTVRPLNYLTAPIIYGMIVPLALFDLCISFYQLTCFPIYRVARVRRADYIALDHQHLAYLNIIEKVDCMYCSYAVGLLGYAQEITARTEQYFCPIKHARKMLGAHARYAHFLAYGEADDFHAKLEEFRAELAKETDQGRKLHDGDPQDDSDKTS</sequence>
<reference evidence="2 3" key="1">
    <citation type="journal article" date="2019" name="Front. Microbiol.">
        <title>Genomes of Neutrophilic Sulfur-Oxidizing Chemolithoautotrophs Representing 9 Proteobacterial Species From 8 Genera.</title>
        <authorList>
            <person name="Watanabe T."/>
            <person name="Kojima H."/>
            <person name="Umezawa K."/>
            <person name="Hori C."/>
            <person name="Takasuka T.E."/>
            <person name="Kato Y."/>
            <person name="Fukui M."/>
        </authorList>
    </citation>
    <scope>NUCLEOTIDE SEQUENCE [LARGE SCALE GENOMIC DNA]</scope>
    <source>
        <strain evidence="2 3">TTN</strain>
    </source>
</reference>
<name>A0A401JZA4_9PROT</name>
<proteinExistence type="predicted"/>
<dbReference type="EMBL" id="BGOW01000030">
    <property type="protein sequence ID" value="GCB01969.1"/>
    <property type="molecule type" value="Genomic_DNA"/>
</dbReference>
<evidence type="ECO:0000313" key="3">
    <source>
        <dbReference type="Proteomes" id="UP000286806"/>
    </source>
</evidence>
<organism evidence="2 3">
    <name type="scientific">Sulfuriferula multivorans</name>
    <dbReference type="NCBI Taxonomy" id="1559896"/>
    <lineage>
        <taxon>Bacteria</taxon>
        <taxon>Pseudomonadati</taxon>
        <taxon>Pseudomonadota</taxon>
        <taxon>Betaproteobacteria</taxon>
        <taxon>Nitrosomonadales</taxon>
        <taxon>Sulfuricellaceae</taxon>
        <taxon>Sulfuriferula</taxon>
    </lineage>
</organism>
<feature type="region of interest" description="Disordered" evidence="1">
    <location>
        <begin position="193"/>
        <end position="214"/>
    </location>
</feature>